<evidence type="ECO:0000259" key="2">
    <source>
        <dbReference type="Pfam" id="PF00561"/>
    </source>
</evidence>
<protein>
    <submittedName>
        <fullName evidence="3">Alpha/beta fold hydrolase</fullName>
    </submittedName>
</protein>
<feature type="signal peptide" evidence="1">
    <location>
        <begin position="1"/>
        <end position="23"/>
    </location>
</feature>
<dbReference type="Proteomes" id="UP001595904">
    <property type="component" value="Unassembled WGS sequence"/>
</dbReference>
<dbReference type="GO" id="GO:0016787">
    <property type="term" value="F:hydrolase activity"/>
    <property type="evidence" value="ECO:0007669"/>
    <property type="project" value="UniProtKB-KW"/>
</dbReference>
<keyword evidence="4" id="KW-1185">Reference proteome</keyword>
<comment type="caution">
    <text evidence="3">The sequence shown here is derived from an EMBL/GenBank/DDBJ whole genome shotgun (WGS) entry which is preliminary data.</text>
</comment>
<keyword evidence="1" id="KW-0732">Signal</keyword>
<evidence type="ECO:0000313" key="4">
    <source>
        <dbReference type="Proteomes" id="UP001595904"/>
    </source>
</evidence>
<keyword evidence="3" id="KW-0378">Hydrolase</keyword>
<dbReference type="InterPro" id="IPR000073">
    <property type="entry name" value="AB_hydrolase_1"/>
</dbReference>
<dbReference type="Gene3D" id="3.40.50.1820">
    <property type="entry name" value="alpha/beta hydrolase"/>
    <property type="match status" value="1"/>
</dbReference>
<name>A0ABV8T165_9GAMM</name>
<gene>
    <name evidence="3" type="ORF">ACFPN2_28755</name>
</gene>
<reference evidence="4" key="1">
    <citation type="journal article" date="2019" name="Int. J. Syst. Evol. Microbiol.">
        <title>The Global Catalogue of Microorganisms (GCM) 10K type strain sequencing project: providing services to taxonomists for standard genome sequencing and annotation.</title>
        <authorList>
            <consortium name="The Broad Institute Genomics Platform"/>
            <consortium name="The Broad Institute Genome Sequencing Center for Infectious Disease"/>
            <person name="Wu L."/>
            <person name="Ma J."/>
        </authorList>
    </citation>
    <scope>NUCLEOTIDE SEQUENCE [LARGE SCALE GENOMIC DNA]</scope>
    <source>
        <strain evidence="4">CGMCC 1.10759</strain>
    </source>
</reference>
<evidence type="ECO:0000313" key="3">
    <source>
        <dbReference type="EMBL" id="MFC4313105.1"/>
    </source>
</evidence>
<feature type="domain" description="AB hydrolase-1" evidence="2">
    <location>
        <begin position="58"/>
        <end position="169"/>
    </location>
</feature>
<dbReference type="SUPFAM" id="SSF53474">
    <property type="entry name" value="alpha/beta-Hydrolases"/>
    <property type="match status" value="1"/>
</dbReference>
<dbReference type="PRINTS" id="PR00111">
    <property type="entry name" value="ABHYDROLASE"/>
</dbReference>
<organism evidence="3 4">
    <name type="scientific">Steroidobacter flavus</name>
    <dbReference type="NCBI Taxonomy" id="1842136"/>
    <lineage>
        <taxon>Bacteria</taxon>
        <taxon>Pseudomonadati</taxon>
        <taxon>Pseudomonadota</taxon>
        <taxon>Gammaproteobacteria</taxon>
        <taxon>Steroidobacterales</taxon>
        <taxon>Steroidobacteraceae</taxon>
        <taxon>Steroidobacter</taxon>
    </lineage>
</organism>
<feature type="chain" id="PRO_5046241719" evidence="1">
    <location>
        <begin position="24"/>
        <end position="304"/>
    </location>
</feature>
<accession>A0ABV8T165</accession>
<dbReference type="InterPro" id="IPR050266">
    <property type="entry name" value="AB_hydrolase_sf"/>
</dbReference>
<dbReference type="InterPro" id="IPR029058">
    <property type="entry name" value="AB_hydrolase_fold"/>
</dbReference>
<proteinExistence type="predicted"/>
<dbReference type="RefSeq" id="WP_380603129.1">
    <property type="nucleotide sequence ID" value="NZ_JBHSDU010000015.1"/>
</dbReference>
<dbReference type="PANTHER" id="PTHR43798">
    <property type="entry name" value="MONOACYLGLYCEROL LIPASE"/>
    <property type="match status" value="1"/>
</dbReference>
<dbReference type="Pfam" id="PF00561">
    <property type="entry name" value="Abhydrolase_1"/>
    <property type="match status" value="1"/>
</dbReference>
<dbReference type="EMBL" id="JBHSDU010000015">
    <property type="protein sequence ID" value="MFC4313105.1"/>
    <property type="molecule type" value="Genomic_DNA"/>
</dbReference>
<sequence length="304" mass="33371">MKRLLTRILAATALIAPAVPTLADSPAAPPAITAPDKSGRLAVNGINYYYEIRGKGEPLLLLHGGLGSSDMFAPLLPTLTSQRQVVLVDLQGHGRTELGTRKFNLEAMGDDMNALVQKLGYKQIDVFGYSFGGGVGFRLAVQHPQTVRRLVLVSAGYASDGFYPEIRAQQGQVNAEAFQYMKDTPMYKGYVAVAPKPDDFPKLLTAIGDFMKQGYDYSPDVAKLKMPVMLVFGDSDMYRPEHVVKFYQLLGGGLKDAGWMRENLSQNRLAILPNHTHYDIFLAPELVSTTLPFLNGETKASAWQ</sequence>
<evidence type="ECO:0000256" key="1">
    <source>
        <dbReference type="SAM" id="SignalP"/>
    </source>
</evidence>